<protein>
    <submittedName>
        <fullName evidence="1">Uncharacterized protein</fullName>
    </submittedName>
</protein>
<comment type="caution">
    <text evidence="1">The sequence shown here is derived from an EMBL/GenBank/DDBJ whole genome shotgun (WGS) entry which is preliminary data.</text>
</comment>
<reference evidence="1 2" key="1">
    <citation type="submission" date="2020-09" db="EMBL/GenBank/DDBJ databases">
        <authorList>
            <person name="Kim M.K."/>
        </authorList>
    </citation>
    <scope>NUCLEOTIDE SEQUENCE [LARGE SCALE GENOMIC DNA]</scope>
    <source>
        <strain evidence="1 2">BT189</strain>
    </source>
</reference>
<keyword evidence="2" id="KW-1185">Reference proteome</keyword>
<sequence>MPDLSAIWDAAKFAANGLASVGFVGYAVKEVRKKFLKPVLAARLTVTSRVLIRYGKDIERTETQEIHTPNGLMEIEQTCLLALTNNTEHIAFKLRLVKADNIEFSPELDFTKPIMAHQTVESNVVISTVIPRLSHEHPDEYRSRERFPFDELKFEYRNASGRKYHLIFRPNEKDVSDRNTCVKA</sequence>
<gene>
    <name evidence="1" type="ORF">IC234_01620</name>
</gene>
<accession>A0ABR8JPU8</accession>
<dbReference type="EMBL" id="JACXAC010000001">
    <property type="protein sequence ID" value="MBD2720811.1"/>
    <property type="molecule type" value="Genomic_DNA"/>
</dbReference>
<name>A0ABR8JPU8_9BACT</name>
<dbReference type="Proteomes" id="UP000606003">
    <property type="component" value="Unassembled WGS sequence"/>
</dbReference>
<organism evidence="1 2">
    <name type="scientific">Hymenobacter armeniacus</name>
    <dbReference type="NCBI Taxonomy" id="2771358"/>
    <lineage>
        <taxon>Bacteria</taxon>
        <taxon>Pseudomonadati</taxon>
        <taxon>Bacteroidota</taxon>
        <taxon>Cytophagia</taxon>
        <taxon>Cytophagales</taxon>
        <taxon>Hymenobacteraceae</taxon>
        <taxon>Hymenobacter</taxon>
    </lineage>
</organism>
<proteinExistence type="predicted"/>
<evidence type="ECO:0000313" key="1">
    <source>
        <dbReference type="EMBL" id="MBD2720811.1"/>
    </source>
</evidence>
<dbReference type="RefSeq" id="WP_190922089.1">
    <property type="nucleotide sequence ID" value="NZ_JACXAC010000001.1"/>
</dbReference>
<evidence type="ECO:0000313" key="2">
    <source>
        <dbReference type="Proteomes" id="UP000606003"/>
    </source>
</evidence>